<keyword evidence="5" id="KW-0732">Signal</keyword>
<dbReference type="RefSeq" id="XP_030976234.1">
    <property type="nucleotide sequence ID" value="XM_031132199.1"/>
</dbReference>
<dbReference type="Pfam" id="PF01565">
    <property type="entry name" value="FAD_binding_4"/>
    <property type="match status" value="1"/>
</dbReference>
<reference evidence="8" key="1">
    <citation type="journal article" date="2019" name="Mol. Biol. Evol.">
        <title>Blast fungal genomes show frequent chromosomal changes, gene gains and losses, and effector gene turnover.</title>
        <authorList>
            <person name="Gomez Luciano L.B."/>
            <person name="Jason Tsai I."/>
            <person name="Chuma I."/>
            <person name="Tosa Y."/>
            <person name="Chen Y.H."/>
            <person name="Li J.Y."/>
            <person name="Li M.Y."/>
            <person name="Jade Lu M.Y."/>
            <person name="Nakayashiki H."/>
            <person name="Li W.H."/>
        </authorList>
    </citation>
    <scope>NUCLEOTIDE SEQUENCE</scope>
    <source>
        <strain evidence="8">NI907</strain>
    </source>
</reference>
<dbReference type="Gene3D" id="3.30.43.10">
    <property type="entry name" value="Uridine Diphospho-n-acetylenolpyruvylglucosamine Reductase, domain 2"/>
    <property type="match status" value="1"/>
</dbReference>
<dbReference type="InterPro" id="IPR016167">
    <property type="entry name" value="FAD-bd_PCMH_sub1"/>
</dbReference>
<evidence type="ECO:0000256" key="1">
    <source>
        <dbReference type="ARBA" id="ARBA00005466"/>
    </source>
</evidence>
<protein>
    <recommendedName>
        <fullName evidence="6">FAD-binding PCMH-type domain-containing protein</fullName>
    </recommendedName>
</protein>
<organism evidence="7 8">
    <name type="scientific">Pyricularia grisea</name>
    <name type="common">Crabgrass-specific blast fungus</name>
    <name type="synonym">Magnaporthe grisea</name>
    <dbReference type="NCBI Taxonomy" id="148305"/>
    <lineage>
        <taxon>Eukaryota</taxon>
        <taxon>Fungi</taxon>
        <taxon>Dikarya</taxon>
        <taxon>Ascomycota</taxon>
        <taxon>Pezizomycotina</taxon>
        <taxon>Sordariomycetes</taxon>
        <taxon>Sordariomycetidae</taxon>
        <taxon>Magnaporthales</taxon>
        <taxon>Pyriculariaceae</taxon>
        <taxon>Pyricularia</taxon>
    </lineage>
</organism>
<keyword evidence="7" id="KW-1185">Reference proteome</keyword>
<dbReference type="Pfam" id="PF08031">
    <property type="entry name" value="BBE"/>
    <property type="match status" value="1"/>
</dbReference>
<dbReference type="PROSITE" id="PS51387">
    <property type="entry name" value="FAD_PCMH"/>
    <property type="match status" value="1"/>
</dbReference>
<keyword evidence="2" id="KW-0285">Flavoprotein</keyword>
<dbReference type="SUPFAM" id="SSF56176">
    <property type="entry name" value="FAD-binding/transporter-associated domain-like"/>
    <property type="match status" value="1"/>
</dbReference>
<dbReference type="GO" id="GO:0071949">
    <property type="term" value="F:FAD binding"/>
    <property type="evidence" value="ECO:0007669"/>
    <property type="project" value="InterPro"/>
</dbReference>
<dbReference type="Gene3D" id="3.30.465.10">
    <property type="match status" value="1"/>
</dbReference>
<evidence type="ECO:0000256" key="5">
    <source>
        <dbReference type="SAM" id="SignalP"/>
    </source>
</evidence>
<dbReference type="Proteomes" id="UP000515153">
    <property type="component" value="Unplaced"/>
</dbReference>
<reference evidence="8" key="2">
    <citation type="submission" date="2019-10" db="EMBL/GenBank/DDBJ databases">
        <authorList>
            <consortium name="NCBI Genome Project"/>
        </authorList>
    </citation>
    <scope>NUCLEOTIDE SEQUENCE</scope>
    <source>
        <strain evidence="8">NI907</strain>
    </source>
</reference>
<feature type="domain" description="FAD-binding PCMH-type" evidence="6">
    <location>
        <begin position="55"/>
        <end position="226"/>
    </location>
</feature>
<gene>
    <name evidence="8" type="ORF">PgNI_12245</name>
</gene>
<dbReference type="InterPro" id="IPR036318">
    <property type="entry name" value="FAD-bd_PCMH-like_sf"/>
</dbReference>
<dbReference type="PANTHER" id="PTHR42973:SF7">
    <property type="entry name" value="FAD-BINDING PCMH-TYPE DOMAIN-CONTAINING PROTEIN"/>
    <property type="match status" value="1"/>
</dbReference>
<evidence type="ECO:0000259" key="6">
    <source>
        <dbReference type="PROSITE" id="PS51387"/>
    </source>
</evidence>
<feature type="chain" id="PRO_5028341666" description="FAD-binding PCMH-type domain-containing protein" evidence="5">
    <location>
        <begin position="22"/>
        <end position="470"/>
    </location>
</feature>
<sequence>MAVLNLQRLLAGLQLITVVTSAAVELGYRAVATDLERLVKYSTVGVSLRQRWSEFDAPVPVVVVNATCESDIKAVVRYCSKNKVPFLPQNGGNGWASLKFKTPGVILNLAGLNQVVVSADKQTARVGGGAIISDVVAAADAAGVLVQTGNCNCVGALGAGLGGGYGNLIGELGMAVDNMLSLRVITAAGEAINVSPSSNPDLWWAMRGAGPNFGIVTHATYKAVPTANRNAWLMTLTFDGSRVAEIAQAVEDLPLLPKQVVFFILSNSAIMVTGFLRGGSEEAGRKAFAPLYALSPLTQSSQVAPYTGWNAPNDFFCARGDRKPAFTTALPNMKALSWPAVWDLYDSFQKLPGAQNSAVLVERYNLTKAQSVGRGATAVHDELRFNSFGQAVVIPWYKDAALDGQALDFASRVRDIWSGPAGGKRNPAYVNFAHGDEDLAAIYGSSLPRLQELKKRFDPNNVFGQWFSLA</sequence>
<comment type="similarity">
    <text evidence="1">Belongs to the oxygen-dependent FAD-linked oxidoreductase family.</text>
</comment>
<evidence type="ECO:0000256" key="4">
    <source>
        <dbReference type="ARBA" id="ARBA00023002"/>
    </source>
</evidence>
<dbReference type="KEGG" id="pgri:PgNI_12245"/>
<dbReference type="AlphaFoldDB" id="A0A6P8AMV7"/>
<evidence type="ECO:0000256" key="3">
    <source>
        <dbReference type="ARBA" id="ARBA00022827"/>
    </source>
</evidence>
<reference evidence="8" key="3">
    <citation type="submission" date="2025-08" db="UniProtKB">
        <authorList>
            <consortium name="RefSeq"/>
        </authorList>
    </citation>
    <scope>IDENTIFICATION</scope>
    <source>
        <strain evidence="8">NI907</strain>
    </source>
</reference>
<proteinExistence type="inferred from homology"/>
<dbReference type="GO" id="GO:0016491">
    <property type="term" value="F:oxidoreductase activity"/>
    <property type="evidence" value="ECO:0007669"/>
    <property type="project" value="UniProtKB-KW"/>
</dbReference>
<dbReference type="Gene3D" id="3.40.462.20">
    <property type="match status" value="1"/>
</dbReference>
<dbReference type="InterPro" id="IPR016166">
    <property type="entry name" value="FAD-bd_PCMH"/>
</dbReference>
<dbReference type="InterPro" id="IPR012951">
    <property type="entry name" value="BBE"/>
</dbReference>
<dbReference type="GeneID" id="41967104"/>
<keyword evidence="4" id="KW-0560">Oxidoreductase</keyword>
<evidence type="ECO:0000313" key="8">
    <source>
        <dbReference type="RefSeq" id="XP_030976234.1"/>
    </source>
</evidence>
<dbReference type="PANTHER" id="PTHR42973">
    <property type="entry name" value="BINDING OXIDOREDUCTASE, PUTATIVE (AFU_ORTHOLOGUE AFUA_1G17690)-RELATED"/>
    <property type="match status" value="1"/>
</dbReference>
<dbReference type="InterPro" id="IPR006094">
    <property type="entry name" value="Oxid_FAD_bind_N"/>
</dbReference>
<keyword evidence="3" id="KW-0274">FAD</keyword>
<dbReference type="InterPro" id="IPR016169">
    <property type="entry name" value="FAD-bd_PCMH_sub2"/>
</dbReference>
<evidence type="ECO:0000313" key="7">
    <source>
        <dbReference type="Proteomes" id="UP000515153"/>
    </source>
</evidence>
<evidence type="ECO:0000256" key="2">
    <source>
        <dbReference type="ARBA" id="ARBA00022630"/>
    </source>
</evidence>
<feature type="signal peptide" evidence="5">
    <location>
        <begin position="1"/>
        <end position="21"/>
    </location>
</feature>
<dbReference type="InterPro" id="IPR050416">
    <property type="entry name" value="FAD-linked_Oxidoreductase"/>
</dbReference>
<accession>A0A6P8AMV7</accession>
<name>A0A6P8AMV7_PYRGI</name>